<evidence type="ECO:0000313" key="4">
    <source>
        <dbReference type="Proteomes" id="UP000076882"/>
    </source>
</evidence>
<organism evidence="3 4">
    <name type="scientific">Lactiplantibacillus plantarum</name>
    <name type="common">Lactobacillus plantarum</name>
    <dbReference type="NCBI Taxonomy" id="1590"/>
    <lineage>
        <taxon>Bacteria</taxon>
        <taxon>Bacillati</taxon>
        <taxon>Bacillota</taxon>
        <taxon>Bacilli</taxon>
        <taxon>Lactobacillales</taxon>
        <taxon>Lactobacillaceae</taxon>
        <taxon>Lactiplantibacillus</taxon>
    </lineage>
</organism>
<protein>
    <submittedName>
        <fullName evidence="3">Choloylglycine hydrolase</fullName>
    </submittedName>
</protein>
<comment type="caution">
    <text evidence="3">The sequence shown here is derived from an EMBL/GenBank/DDBJ whole genome shotgun (WGS) entry which is preliminary data.</text>
</comment>
<dbReference type="PANTHER" id="PTHR35527">
    <property type="entry name" value="CHOLOYLGLYCINE HYDROLASE"/>
    <property type="match status" value="1"/>
</dbReference>
<dbReference type="PANTHER" id="PTHR35527:SF2">
    <property type="entry name" value="HYDROLASE"/>
    <property type="match status" value="1"/>
</dbReference>
<evidence type="ECO:0000256" key="1">
    <source>
        <dbReference type="ARBA" id="ARBA00006625"/>
    </source>
</evidence>
<dbReference type="Gene3D" id="3.60.60.10">
    <property type="entry name" value="Penicillin V Acylase, Chain A"/>
    <property type="match status" value="1"/>
</dbReference>
<name>A0A0M0CD32_LACPN</name>
<dbReference type="KEGG" id="lpb:SH83_00290"/>
<dbReference type="SUPFAM" id="SSF56235">
    <property type="entry name" value="N-terminal nucleophile aminohydrolases (Ntn hydrolases)"/>
    <property type="match status" value="1"/>
</dbReference>
<dbReference type="InterPro" id="IPR029132">
    <property type="entry name" value="CBAH/NAAA_C"/>
</dbReference>
<dbReference type="InterPro" id="IPR052193">
    <property type="entry name" value="Peptidase_C59"/>
</dbReference>
<dbReference type="Pfam" id="PF02275">
    <property type="entry name" value="CBAH"/>
    <property type="match status" value="1"/>
</dbReference>
<keyword evidence="2 3" id="KW-0378">Hydrolase</keyword>
<evidence type="ECO:0000313" key="3">
    <source>
        <dbReference type="EMBL" id="KZU96984.1"/>
    </source>
</evidence>
<evidence type="ECO:0000256" key="2">
    <source>
        <dbReference type="ARBA" id="ARBA00022801"/>
    </source>
</evidence>
<dbReference type="AlphaFoldDB" id="A0A0M0CD32"/>
<sequence length="338" mass="37555">MCTSLTYTNSHGGHFLARTMDFNVDFETRIMFMPRHYRVTGDLGDFTTTYGFIGAGRQLNHEIFTDGVNECGVSIAALYFPNHAIYQPHSNQDKIDLAPHDFVAWVLGKITSVADLRERVKDVQLISSTAELINEIPPLHFIISDQTGETAVLEPTSGELRLLNNPVGVLTNSPNLKWQLQNLSKYGTLTNTERPLNKFINYQPGSQGPGTGALGLPGDYTSMSRFARTVFLKHYAQVPATTTDTVNLLQHILNAVTIPKGAKVAANGQATYTEYRSYMDLNHQTYALELYENPGVIQQVNLTDHLLEKQTVPLEYALSRTPHVQLLTPDIATLPVAH</sequence>
<reference evidence="3 4" key="1">
    <citation type="submission" date="2016-03" db="EMBL/GenBank/DDBJ databases">
        <title>Comparative genomics of 54 Lactobacillus plantarum strains reveals genomic uncoupling from niche constraints.</title>
        <authorList>
            <person name="Martino M.E."/>
        </authorList>
    </citation>
    <scope>NUCLEOTIDE SEQUENCE [LARGE SCALE GENOMIC DNA]</scope>
    <source>
        <strain evidence="3 4">19.1</strain>
    </source>
</reference>
<accession>A0A0M0CD32</accession>
<dbReference type="InterPro" id="IPR029055">
    <property type="entry name" value="Ntn_hydrolases_N"/>
</dbReference>
<dbReference type="RefSeq" id="WP_012778321.1">
    <property type="nucleotide sequence ID" value="NZ_BAAFRT010000001.1"/>
</dbReference>
<dbReference type="GO" id="GO:0016787">
    <property type="term" value="F:hydrolase activity"/>
    <property type="evidence" value="ECO:0007669"/>
    <property type="project" value="UniProtKB-KW"/>
</dbReference>
<dbReference type="Proteomes" id="UP000076882">
    <property type="component" value="Unassembled WGS sequence"/>
</dbReference>
<dbReference type="PATRIC" id="fig|1590.144.peg.59"/>
<gene>
    <name evidence="3" type="ORF">Lp19_0960</name>
</gene>
<dbReference type="EMBL" id="LUXM01000018">
    <property type="protein sequence ID" value="KZU96984.1"/>
    <property type="molecule type" value="Genomic_DNA"/>
</dbReference>
<comment type="similarity">
    <text evidence="1">Belongs to the peptidase C59 family.</text>
</comment>
<proteinExistence type="inferred from homology"/>
<dbReference type="CDD" id="cd00542">
    <property type="entry name" value="Ntn_PVA"/>
    <property type="match status" value="1"/>
</dbReference>